<dbReference type="EC" id="3.1.26.4" evidence="4 10"/>
<dbReference type="Proteomes" id="UP000060487">
    <property type="component" value="Unassembled WGS sequence"/>
</dbReference>
<evidence type="ECO:0000256" key="2">
    <source>
        <dbReference type="ARBA" id="ARBA00005300"/>
    </source>
</evidence>
<dbReference type="EMBL" id="LNQR01000056">
    <property type="protein sequence ID" value="KWT86750.1"/>
    <property type="molecule type" value="Genomic_DNA"/>
</dbReference>
<accession>A0ABR5SH26</accession>
<dbReference type="CDD" id="cd09278">
    <property type="entry name" value="RNase_HI_prokaryote_like"/>
    <property type="match status" value="1"/>
</dbReference>
<organism evidence="12 13">
    <name type="scientific">Candidatus Magnetominusculus xianensis</name>
    <dbReference type="NCBI Taxonomy" id="1748249"/>
    <lineage>
        <taxon>Bacteria</taxon>
        <taxon>Pseudomonadati</taxon>
        <taxon>Nitrospirota</taxon>
        <taxon>Nitrospiria</taxon>
        <taxon>Nitrospirales</taxon>
        <taxon>Nitrospiraceae</taxon>
        <taxon>Candidatus Magnetominusculus</taxon>
    </lineage>
</organism>
<keyword evidence="7 10" id="KW-0255">Endonuclease</keyword>
<keyword evidence="13" id="KW-1185">Reference proteome</keyword>
<name>A0ABR5SH26_9BACT</name>
<keyword evidence="8 10" id="KW-0378">Hydrolase</keyword>
<keyword evidence="6 10" id="KW-0479">Metal-binding</keyword>
<evidence type="ECO:0000256" key="4">
    <source>
        <dbReference type="ARBA" id="ARBA00012180"/>
    </source>
</evidence>
<evidence type="ECO:0000259" key="11">
    <source>
        <dbReference type="PROSITE" id="PS50879"/>
    </source>
</evidence>
<proteinExistence type="inferred from homology"/>
<comment type="caution">
    <text evidence="12">The sequence shown here is derived from an EMBL/GenBank/DDBJ whole genome shotgun (WGS) entry which is preliminary data.</text>
</comment>
<evidence type="ECO:0000313" key="12">
    <source>
        <dbReference type="EMBL" id="KWT86750.1"/>
    </source>
</evidence>
<dbReference type="PANTHER" id="PTHR10642">
    <property type="entry name" value="RIBONUCLEASE H1"/>
    <property type="match status" value="1"/>
</dbReference>
<evidence type="ECO:0000256" key="9">
    <source>
        <dbReference type="ARBA" id="ARBA00022842"/>
    </source>
</evidence>
<dbReference type="PROSITE" id="PS50879">
    <property type="entry name" value="RNASE_H_1"/>
    <property type="match status" value="1"/>
</dbReference>
<keyword evidence="10" id="KW-0963">Cytoplasm</keyword>
<feature type="binding site" evidence="10">
    <location>
        <position position="12"/>
    </location>
    <ligand>
        <name>Mg(2+)</name>
        <dbReference type="ChEBI" id="CHEBI:18420"/>
        <label>1</label>
    </ligand>
</feature>
<dbReference type="GO" id="GO:0004523">
    <property type="term" value="F:RNA-DNA hybrid ribonuclease activity"/>
    <property type="evidence" value="ECO:0007669"/>
    <property type="project" value="UniProtKB-EC"/>
</dbReference>
<dbReference type="Pfam" id="PF00075">
    <property type="entry name" value="RNase_H"/>
    <property type="match status" value="1"/>
</dbReference>
<comment type="similarity">
    <text evidence="2 10">Belongs to the RNase H family.</text>
</comment>
<gene>
    <name evidence="10" type="primary">rnhA</name>
    <name evidence="12" type="ORF">ASN18_1473</name>
</gene>
<dbReference type="InterPro" id="IPR050092">
    <property type="entry name" value="RNase_H"/>
</dbReference>
<dbReference type="InterPro" id="IPR012337">
    <property type="entry name" value="RNaseH-like_sf"/>
</dbReference>
<evidence type="ECO:0000256" key="10">
    <source>
        <dbReference type="HAMAP-Rule" id="MF_00042"/>
    </source>
</evidence>
<dbReference type="InterPro" id="IPR022892">
    <property type="entry name" value="RNaseHI"/>
</dbReference>
<feature type="binding site" evidence="10">
    <location>
        <position position="137"/>
    </location>
    <ligand>
        <name>Mg(2+)</name>
        <dbReference type="ChEBI" id="CHEBI:18420"/>
        <label>2</label>
    </ligand>
</feature>
<evidence type="ECO:0000256" key="1">
    <source>
        <dbReference type="ARBA" id="ARBA00000077"/>
    </source>
</evidence>
<dbReference type="SUPFAM" id="SSF53098">
    <property type="entry name" value="Ribonuclease H-like"/>
    <property type="match status" value="1"/>
</dbReference>
<feature type="domain" description="RNase H type-1" evidence="11">
    <location>
        <begin position="3"/>
        <end position="145"/>
    </location>
</feature>
<comment type="subcellular location">
    <subcellularLocation>
        <location evidence="10">Cytoplasm</location>
    </subcellularLocation>
</comment>
<comment type="function">
    <text evidence="10">Endonuclease that specifically degrades the RNA of RNA-DNA hybrids.</text>
</comment>
<reference evidence="12 13" key="1">
    <citation type="submission" date="2015-11" db="EMBL/GenBank/DDBJ databases">
        <authorList>
            <person name="Lin W."/>
        </authorList>
    </citation>
    <scope>NUCLEOTIDE SEQUENCE [LARGE SCALE GENOMIC DNA]</scope>
    <source>
        <strain evidence="12 13">HCH-1</strain>
    </source>
</reference>
<dbReference type="HAMAP" id="MF_00042">
    <property type="entry name" value="RNase_H"/>
    <property type="match status" value="1"/>
</dbReference>
<dbReference type="NCBIfam" id="NF001236">
    <property type="entry name" value="PRK00203.1"/>
    <property type="match status" value="1"/>
</dbReference>
<evidence type="ECO:0000256" key="3">
    <source>
        <dbReference type="ARBA" id="ARBA00011245"/>
    </source>
</evidence>
<feature type="binding site" evidence="10">
    <location>
        <position position="72"/>
    </location>
    <ligand>
        <name>Mg(2+)</name>
        <dbReference type="ChEBI" id="CHEBI:18420"/>
        <label>1</label>
    </ligand>
</feature>
<keyword evidence="9 10" id="KW-0460">Magnesium</keyword>
<comment type="subunit">
    <text evidence="3 10">Monomer.</text>
</comment>
<evidence type="ECO:0000256" key="8">
    <source>
        <dbReference type="ARBA" id="ARBA00022801"/>
    </source>
</evidence>
<dbReference type="InterPro" id="IPR002156">
    <property type="entry name" value="RNaseH_domain"/>
</dbReference>
<comment type="catalytic activity">
    <reaction evidence="1 10">
        <text>Endonucleolytic cleavage to 5'-phosphomonoester.</text>
        <dbReference type="EC" id="3.1.26.4"/>
    </reaction>
</comment>
<dbReference type="InterPro" id="IPR036397">
    <property type="entry name" value="RNaseH_sf"/>
</dbReference>
<evidence type="ECO:0000256" key="6">
    <source>
        <dbReference type="ARBA" id="ARBA00022723"/>
    </source>
</evidence>
<keyword evidence="5 10" id="KW-0540">Nuclease</keyword>
<dbReference type="PANTHER" id="PTHR10642:SF26">
    <property type="entry name" value="RIBONUCLEASE H1"/>
    <property type="match status" value="1"/>
</dbReference>
<feature type="binding site" evidence="10">
    <location>
        <position position="50"/>
    </location>
    <ligand>
        <name>Mg(2+)</name>
        <dbReference type="ChEBI" id="CHEBI:18420"/>
        <label>1</label>
    </ligand>
</feature>
<evidence type="ECO:0000256" key="5">
    <source>
        <dbReference type="ARBA" id="ARBA00022722"/>
    </source>
</evidence>
<evidence type="ECO:0000313" key="13">
    <source>
        <dbReference type="Proteomes" id="UP000060487"/>
    </source>
</evidence>
<feature type="binding site" evidence="10">
    <location>
        <position position="12"/>
    </location>
    <ligand>
        <name>Mg(2+)</name>
        <dbReference type="ChEBI" id="CHEBI:18420"/>
        <label>2</label>
    </ligand>
</feature>
<evidence type="ECO:0000256" key="7">
    <source>
        <dbReference type="ARBA" id="ARBA00022759"/>
    </source>
</evidence>
<protein>
    <recommendedName>
        <fullName evidence="4 10">Ribonuclease H</fullName>
        <shortName evidence="10">RNase H</shortName>
        <ecNumber evidence="4 10">3.1.26.4</ecNumber>
    </recommendedName>
</protein>
<comment type="cofactor">
    <cofactor evidence="10">
        <name>Mg(2+)</name>
        <dbReference type="ChEBI" id="CHEBI:18420"/>
    </cofactor>
    <text evidence="10">Binds 1 Mg(2+) ion per subunit. May bind a second metal ion at a regulatory site, or after substrate binding.</text>
</comment>
<dbReference type="Gene3D" id="3.30.420.10">
    <property type="entry name" value="Ribonuclease H-like superfamily/Ribonuclease H"/>
    <property type="match status" value="1"/>
</dbReference>
<sequence length="151" mass="16521">MSTPPKVTMYTDGACSGNPGPGGYGVVMMTATKRKELSGASRLTTNNRMELSAVIAGLSELKTRCEVSVYTDSQLIVNAMTKGWLKNWQANNWITSARAKVKNIDLWEKLSALCKEHIVTFNWIRGHNGNPENERADALACAAIKTGIFLD</sequence>